<gene>
    <name evidence="16" type="ORF">PENSTE_c014G10265</name>
</gene>
<accession>A0A1V6T129</accession>
<comment type="function">
    <text evidence="12">Transcription factor that mediates regulation of both acid- and alkaline-expressed genes in response to ambient pH. At alkaline ambient pH, activates transcription of alkaline-expressed genes (including pacC itself) and represses transcription of acid-expressed genes.</text>
</comment>
<feature type="compositionally biased region" description="Basic and acidic residues" evidence="14">
    <location>
        <begin position="147"/>
        <end position="160"/>
    </location>
</feature>
<keyword evidence="9" id="KW-0539">Nucleus</keyword>
<evidence type="ECO:0000256" key="5">
    <source>
        <dbReference type="ARBA" id="ARBA00022771"/>
    </source>
</evidence>
<dbReference type="PANTHER" id="PTHR47257">
    <property type="entry name" value="PH-RESPONSE TRANSCRIPTION FACTOR PACC/RIM101"/>
    <property type="match status" value="1"/>
</dbReference>
<evidence type="ECO:0000256" key="4">
    <source>
        <dbReference type="ARBA" id="ARBA00022737"/>
    </source>
</evidence>
<evidence type="ECO:0000313" key="16">
    <source>
        <dbReference type="EMBL" id="OQE19962.1"/>
    </source>
</evidence>
<evidence type="ECO:0000256" key="7">
    <source>
        <dbReference type="ARBA" id="ARBA00023125"/>
    </source>
</evidence>
<evidence type="ECO:0000256" key="10">
    <source>
        <dbReference type="ARBA" id="ARBA00038089"/>
    </source>
</evidence>
<dbReference type="STRING" id="303698.A0A1V6T129"/>
<feature type="compositionally biased region" description="Low complexity" evidence="14">
    <location>
        <begin position="7"/>
        <end position="24"/>
    </location>
</feature>
<dbReference type="InterPro" id="IPR036236">
    <property type="entry name" value="Znf_C2H2_sf"/>
</dbReference>
<dbReference type="Proteomes" id="UP000191285">
    <property type="component" value="Unassembled WGS sequence"/>
</dbReference>
<dbReference type="GO" id="GO:0003677">
    <property type="term" value="F:DNA binding"/>
    <property type="evidence" value="ECO:0007669"/>
    <property type="project" value="UniProtKB-KW"/>
</dbReference>
<feature type="region of interest" description="Disordered" evidence="14">
    <location>
        <begin position="147"/>
        <end position="166"/>
    </location>
</feature>
<dbReference type="GO" id="GO:0005634">
    <property type="term" value="C:nucleus"/>
    <property type="evidence" value="ECO:0007669"/>
    <property type="project" value="UniProtKB-SubCell"/>
</dbReference>
<feature type="compositionally biased region" description="Basic and acidic residues" evidence="14">
    <location>
        <begin position="493"/>
        <end position="519"/>
    </location>
</feature>
<name>A0A1V6T129_9EURO</name>
<evidence type="ECO:0000256" key="2">
    <source>
        <dbReference type="ARBA" id="ARBA00022491"/>
    </source>
</evidence>
<feature type="compositionally biased region" description="Low complexity" evidence="14">
    <location>
        <begin position="394"/>
        <end position="404"/>
    </location>
</feature>
<dbReference type="AlphaFoldDB" id="A0A1V6T129"/>
<proteinExistence type="inferred from homology"/>
<dbReference type="EMBL" id="MLKD01000014">
    <property type="protein sequence ID" value="OQE19962.1"/>
    <property type="molecule type" value="Genomic_DNA"/>
</dbReference>
<dbReference type="SMART" id="SM00355">
    <property type="entry name" value="ZnF_C2H2"/>
    <property type="match status" value="3"/>
</dbReference>
<feature type="region of interest" description="Disordered" evidence="14">
    <location>
        <begin position="586"/>
        <end position="655"/>
    </location>
</feature>
<dbReference type="FunFam" id="3.30.160.60:FF:001875">
    <property type="entry name" value="pH-response transcription factor pacC/RIM101"/>
    <property type="match status" value="1"/>
</dbReference>
<feature type="compositionally biased region" description="Low complexity" evidence="14">
    <location>
        <begin position="457"/>
        <end position="471"/>
    </location>
</feature>
<feature type="domain" description="C2H2-type" evidence="15">
    <location>
        <begin position="100"/>
        <end position="129"/>
    </location>
</feature>
<feature type="compositionally biased region" description="Basic and acidic residues" evidence="14">
    <location>
        <begin position="622"/>
        <end position="631"/>
    </location>
</feature>
<evidence type="ECO:0000256" key="13">
    <source>
        <dbReference type="PROSITE-ProRule" id="PRU00042"/>
    </source>
</evidence>
<protein>
    <recommendedName>
        <fullName evidence="11">pH-response transcription factor pacC/RIM101</fullName>
    </recommendedName>
</protein>
<dbReference type="OrthoDB" id="6155966at2759"/>
<organism evidence="16 17">
    <name type="scientific">Penicillium steckii</name>
    <dbReference type="NCBI Taxonomy" id="303698"/>
    <lineage>
        <taxon>Eukaryota</taxon>
        <taxon>Fungi</taxon>
        <taxon>Dikarya</taxon>
        <taxon>Ascomycota</taxon>
        <taxon>Pezizomycotina</taxon>
        <taxon>Eurotiomycetes</taxon>
        <taxon>Eurotiomycetidae</taxon>
        <taxon>Eurotiales</taxon>
        <taxon>Aspergillaceae</taxon>
        <taxon>Penicillium</taxon>
    </lineage>
</organism>
<dbReference type="InterPro" id="IPR013087">
    <property type="entry name" value="Znf_C2H2_type"/>
</dbReference>
<dbReference type="GO" id="GO:0008270">
    <property type="term" value="F:zinc ion binding"/>
    <property type="evidence" value="ECO:0007669"/>
    <property type="project" value="UniProtKB-KW"/>
</dbReference>
<dbReference type="PROSITE" id="PS50157">
    <property type="entry name" value="ZINC_FINGER_C2H2_2"/>
    <property type="match status" value="2"/>
</dbReference>
<feature type="compositionally biased region" description="Low complexity" evidence="14">
    <location>
        <begin position="594"/>
        <end position="606"/>
    </location>
</feature>
<dbReference type="GO" id="GO:0045944">
    <property type="term" value="P:positive regulation of transcription by RNA polymerase II"/>
    <property type="evidence" value="ECO:0007669"/>
    <property type="project" value="TreeGrafter"/>
</dbReference>
<comment type="caution">
    <text evidence="16">The sequence shown here is derived from an EMBL/GenBank/DDBJ whole genome shotgun (WGS) entry which is preliminary data.</text>
</comment>
<keyword evidence="7" id="KW-0238">DNA-binding</keyword>
<evidence type="ECO:0000256" key="14">
    <source>
        <dbReference type="SAM" id="MobiDB-lite"/>
    </source>
</evidence>
<comment type="similarity">
    <text evidence="10">Belongs to the pacC/RIM101 family.</text>
</comment>
<feature type="region of interest" description="Disordered" evidence="14">
    <location>
        <begin position="368"/>
        <end position="387"/>
    </location>
</feature>
<keyword evidence="6" id="KW-0862">Zinc</keyword>
<dbReference type="SUPFAM" id="SSF57667">
    <property type="entry name" value="beta-beta-alpha zinc fingers"/>
    <property type="match status" value="1"/>
</dbReference>
<dbReference type="InterPro" id="IPR050806">
    <property type="entry name" value="pacC/RIM101"/>
</dbReference>
<comment type="subcellular location">
    <subcellularLocation>
        <location evidence="1">Nucleus</location>
    </subcellularLocation>
</comment>
<dbReference type="Pfam" id="PF00096">
    <property type="entry name" value="zf-C2H2"/>
    <property type="match status" value="1"/>
</dbReference>
<evidence type="ECO:0000256" key="12">
    <source>
        <dbReference type="ARBA" id="ARBA00059033"/>
    </source>
</evidence>
<evidence type="ECO:0000256" key="6">
    <source>
        <dbReference type="ARBA" id="ARBA00022833"/>
    </source>
</evidence>
<evidence type="ECO:0000256" key="1">
    <source>
        <dbReference type="ARBA" id="ARBA00004123"/>
    </source>
</evidence>
<feature type="domain" description="C2H2-type" evidence="15">
    <location>
        <begin position="130"/>
        <end position="157"/>
    </location>
</feature>
<dbReference type="PROSITE" id="PS00028">
    <property type="entry name" value="ZINC_FINGER_C2H2_1"/>
    <property type="match status" value="1"/>
</dbReference>
<dbReference type="Gene3D" id="3.30.160.60">
    <property type="entry name" value="Classic Zinc Finger"/>
    <property type="match status" value="2"/>
</dbReference>
<dbReference type="FunFam" id="3.30.160.60:FF:000458">
    <property type="entry name" value="pH-response transcription factor pacC/RIM101"/>
    <property type="match status" value="1"/>
</dbReference>
<keyword evidence="3" id="KW-0479">Metal-binding</keyword>
<dbReference type="PANTHER" id="PTHR47257:SF1">
    <property type="entry name" value="PH-RESPONSE TRANSCRIPTION FACTOR PACC_RIM101"/>
    <property type="match status" value="1"/>
</dbReference>
<reference evidence="17" key="1">
    <citation type="journal article" date="2017" name="Nat. Microbiol.">
        <title>Global analysis of biosynthetic gene clusters reveals vast potential of secondary metabolite production in Penicillium species.</title>
        <authorList>
            <person name="Nielsen J.C."/>
            <person name="Grijseels S."/>
            <person name="Prigent S."/>
            <person name="Ji B."/>
            <person name="Dainat J."/>
            <person name="Nielsen K.F."/>
            <person name="Frisvad J.C."/>
            <person name="Workman M."/>
            <person name="Nielsen J."/>
        </authorList>
    </citation>
    <scope>NUCLEOTIDE SEQUENCE [LARGE SCALE GENOMIC DNA]</scope>
    <source>
        <strain evidence="17">IBT 24891</strain>
    </source>
</reference>
<keyword evidence="2" id="KW-0678">Repressor</keyword>
<feature type="region of interest" description="Disordered" evidence="14">
    <location>
        <begin position="394"/>
        <end position="558"/>
    </location>
</feature>
<keyword evidence="4" id="KW-0677">Repeat</keyword>
<evidence type="ECO:0000256" key="8">
    <source>
        <dbReference type="ARBA" id="ARBA00023159"/>
    </source>
</evidence>
<feature type="compositionally biased region" description="Polar residues" evidence="14">
    <location>
        <begin position="405"/>
        <end position="424"/>
    </location>
</feature>
<evidence type="ECO:0000256" key="9">
    <source>
        <dbReference type="ARBA" id="ARBA00023242"/>
    </source>
</evidence>
<evidence type="ECO:0000313" key="17">
    <source>
        <dbReference type="Proteomes" id="UP000191285"/>
    </source>
</evidence>
<feature type="region of interest" description="Disordered" evidence="14">
    <location>
        <begin position="1"/>
        <end position="24"/>
    </location>
</feature>
<evidence type="ECO:0000256" key="11">
    <source>
        <dbReference type="ARBA" id="ARBA00039490"/>
    </source>
</evidence>
<keyword evidence="17" id="KW-1185">Reference proteome</keyword>
<keyword evidence="8" id="KW-0010">Activator</keyword>
<evidence type="ECO:0000256" key="3">
    <source>
        <dbReference type="ARBA" id="ARBA00022723"/>
    </source>
</evidence>
<sequence>MTENALPQTSPPTQTAPAPAPVVSDSAAHAVPQVTAASTASVTATAAAATAAVNNSLNGAGEQLPCQWVGCSEKSPTAEALYEHVCERHVGRKSTNNLNLTCQWGTCNTTTVKRDHITSHIRVHVPLKPHKCDFCGKAFKRPQDLKKHVKTHADDSEIRSPEPGLKHHHDMMFPQNPKGYAAATPYFDGPIHAVSGAYAHGAPQYYQAAHAPPPAPNPHSYGNVYYALSQGQEGGQSYDRKRGYDALNEFFGDLKRRQFDPNSYAAVGQRLLGLQALQLPILNGPVPEYQPMPAAVPVAGGGGGGGGYSPGGHAPGYHLPPMSNVRTKSDLINIDQFLEQMQNTIYESDENVAAAGVAQPGAHYVHGGMNYRATNSPPTQLPPSHVTATTSAPMMAASAHSPSTGTPALTPPSSAQSYTSQRSPVSLPHSHRVSPPHESGAGMYPRLPSTTMSDNMTAAYPTASSAAPPSTLSGAFEHDDRRRYTGGTLQRARPAERQMSVDRMDTEQDSKTEDGDRTPTKKSPQFAENLIDPALSTSSPDPDQEAAQRTARAATEVAERDVNVAWVEKVRLLENLRRIVSELLEEGQFDPEAAARSGSGSPAPSAMEGVETASTRASPAVEKQEPTKSEGEAVLYPTLRGLDEDGDDKMPGDDA</sequence>
<feature type="compositionally biased region" description="Low complexity" evidence="14">
    <location>
        <begin position="545"/>
        <end position="556"/>
    </location>
</feature>
<evidence type="ECO:0000259" key="15">
    <source>
        <dbReference type="PROSITE" id="PS50157"/>
    </source>
</evidence>
<keyword evidence="5 13" id="KW-0863">Zinc-finger</keyword>